<dbReference type="SUPFAM" id="SSF53098">
    <property type="entry name" value="Ribonuclease H-like"/>
    <property type="match status" value="1"/>
</dbReference>
<dbReference type="PANTHER" id="PTHR46889:SF5">
    <property type="entry name" value="INTEGRASE PROTEIN"/>
    <property type="match status" value="1"/>
</dbReference>
<dbReference type="Gene3D" id="3.30.420.10">
    <property type="entry name" value="Ribonuclease H-like superfamily/Ribonuclease H"/>
    <property type="match status" value="1"/>
</dbReference>
<dbReference type="AlphaFoldDB" id="A0A845GDY7"/>
<comment type="caution">
    <text evidence="2">The sequence shown here is derived from an EMBL/GenBank/DDBJ whole genome shotgun (WGS) entry which is preliminary data.</text>
</comment>
<dbReference type="InterPro" id="IPR036397">
    <property type="entry name" value="RNaseH_sf"/>
</dbReference>
<evidence type="ECO:0000313" key="2">
    <source>
        <dbReference type="EMBL" id="MYM92111.1"/>
    </source>
</evidence>
<dbReference type="GO" id="GO:0015074">
    <property type="term" value="P:DNA integration"/>
    <property type="evidence" value="ECO:0007669"/>
    <property type="project" value="InterPro"/>
</dbReference>
<dbReference type="InterPro" id="IPR048020">
    <property type="entry name" value="Transpos_IS3"/>
</dbReference>
<organism evidence="2 3">
    <name type="scientific">Duganella vulcania</name>
    <dbReference type="NCBI Taxonomy" id="2692166"/>
    <lineage>
        <taxon>Bacteria</taxon>
        <taxon>Pseudomonadati</taxon>
        <taxon>Pseudomonadota</taxon>
        <taxon>Betaproteobacteria</taxon>
        <taxon>Burkholderiales</taxon>
        <taxon>Oxalobacteraceae</taxon>
        <taxon>Telluria group</taxon>
        <taxon>Duganella</taxon>
    </lineage>
</organism>
<dbReference type="GO" id="GO:0003676">
    <property type="term" value="F:nucleic acid binding"/>
    <property type="evidence" value="ECO:0007669"/>
    <property type="project" value="InterPro"/>
</dbReference>
<dbReference type="PROSITE" id="PS50994">
    <property type="entry name" value="INTEGRASE"/>
    <property type="match status" value="1"/>
</dbReference>
<feature type="domain" description="Integrase catalytic" evidence="1">
    <location>
        <begin position="103"/>
        <end position="246"/>
    </location>
</feature>
<dbReference type="Proteomes" id="UP000470302">
    <property type="component" value="Unassembled WGS sequence"/>
</dbReference>
<feature type="non-terminal residue" evidence="2">
    <location>
        <position position="1"/>
    </location>
</feature>
<feature type="non-terminal residue" evidence="2">
    <location>
        <position position="246"/>
    </location>
</feature>
<evidence type="ECO:0000313" key="3">
    <source>
        <dbReference type="Proteomes" id="UP000470302"/>
    </source>
</evidence>
<dbReference type="InterPro" id="IPR012337">
    <property type="entry name" value="RNaseH-like_sf"/>
</dbReference>
<dbReference type="EMBL" id="WWCW01000427">
    <property type="protein sequence ID" value="MYM92111.1"/>
    <property type="molecule type" value="Genomic_DNA"/>
</dbReference>
<gene>
    <name evidence="2" type="ORF">GTP91_33715</name>
</gene>
<proteinExistence type="predicted"/>
<dbReference type="NCBIfam" id="NF033516">
    <property type="entry name" value="transpos_IS3"/>
    <property type="match status" value="1"/>
</dbReference>
<name>A0A845GDY7_9BURK</name>
<dbReference type="InterPro" id="IPR001584">
    <property type="entry name" value="Integrase_cat-core"/>
</dbReference>
<dbReference type="InterPro" id="IPR050900">
    <property type="entry name" value="Transposase_IS3/IS150/IS904"/>
</dbReference>
<dbReference type="Pfam" id="PF00665">
    <property type="entry name" value="rve"/>
    <property type="match status" value="1"/>
</dbReference>
<reference evidence="2 3" key="1">
    <citation type="submission" date="2020-01" db="EMBL/GenBank/DDBJ databases">
        <title>Novel species isolated from a subtropical stream in China.</title>
        <authorList>
            <person name="Lu H."/>
        </authorList>
    </citation>
    <scope>NUCLEOTIDE SEQUENCE [LARGE SCALE GENOMIC DNA]</scope>
    <source>
        <strain evidence="2 3">FT82W</strain>
    </source>
</reference>
<accession>A0A845GDY7</accession>
<protein>
    <submittedName>
        <fullName evidence="2">IS3 family transposase</fullName>
    </submittedName>
</protein>
<sequence length="246" mass="28589">CRLFGISRQTYYQRLHAEVNRAARHAVMLAMVTQVRLAQPRIGTRKLYFLLQKRFEQAGLKVGRDGLFEALRRAHMLVRPRHSYRKTTNSKHHLHKHPNLIKHAAKPSMAEQLWVADITYIDTWETTGYLSLITDAHSRRIMGFHLHSSLHTDGVLKALRMALQQRQTDRQLVHHSDRGIQYCAQAYQRVQQRYGMVCSMTDGYDCYQNALAERVNGILKTELLTTRPRNLAQAAIMIRQAVQTYN</sequence>
<dbReference type="PANTHER" id="PTHR46889">
    <property type="entry name" value="TRANSPOSASE INSF FOR INSERTION SEQUENCE IS3B-RELATED"/>
    <property type="match status" value="1"/>
</dbReference>
<dbReference type="RefSeq" id="WP_161100591.1">
    <property type="nucleotide sequence ID" value="NZ_WWCW01000427.1"/>
</dbReference>
<evidence type="ECO:0000259" key="1">
    <source>
        <dbReference type="PROSITE" id="PS50994"/>
    </source>
</evidence>